<keyword evidence="4 10" id="KW-0479">Metal-binding</keyword>
<accession>A0A6J5JZ23</accession>
<sequence length="438" mass="52080">MIKIYNTLNKKNESIKNNIIKIYTCGITVYDNCHIGHARLFLLFDSLIRYLNTSNKKIIFIRNITDIDDKIIKKAKEKNIHIKTLTEKFIKSMHDDTKKLNIIEPTYEPKATSFIKEMIELIKIIKKKYTYKNKQSAIYFEVNKLNNYGMLSNQKNKSIKQSYQNNKKNKNDFVLWKNFKKKEKIYWQTPWGKGRPGWHTECAAMTMYYSKDYIDIHGGGQDLLFPHHENELAQCIASGKKDFIKIWMHVGQLKIEKKKMSKKLGNQILIKDLLKNYNEEYLRFLILSTNYKKSINFNYETLKKMKITLDKLYKIKENLKNKKFNINPEINKAFDDALQNNFNTQKAIAILFKKLKEKNDIEIKYSTIELLKKIGLLKYETLKIKKLNIENIETLIAQRNEARKNKNWSLADKIRQKLIKFNIKIKDQKDNTTIFEPD</sequence>
<evidence type="ECO:0000256" key="3">
    <source>
        <dbReference type="ARBA" id="ARBA00022598"/>
    </source>
</evidence>
<keyword evidence="9 10" id="KW-0030">Aminoacyl-tRNA synthetase</keyword>
<dbReference type="RefSeq" id="WP_176604889.1">
    <property type="nucleotide sequence ID" value="NZ_LR794158.1"/>
</dbReference>
<comment type="caution">
    <text evidence="10">Lacks conserved residue(s) required for the propagation of feature annotation.</text>
</comment>
<dbReference type="GO" id="GO:0005829">
    <property type="term" value="C:cytosol"/>
    <property type="evidence" value="ECO:0007669"/>
    <property type="project" value="TreeGrafter"/>
</dbReference>
<comment type="subcellular location">
    <subcellularLocation>
        <location evidence="10">Cytoplasm</location>
    </subcellularLocation>
</comment>
<dbReference type="Gene3D" id="3.40.50.620">
    <property type="entry name" value="HUPs"/>
    <property type="match status" value="1"/>
</dbReference>
<dbReference type="Pfam" id="PF23493">
    <property type="entry name" value="CysS_C"/>
    <property type="match status" value="1"/>
</dbReference>
<dbReference type="AlphaFoldDB" id="A0A6J5JZ23"/>
<dbReference type="EC" id="6.1.1.16" evidence="10"/>
<keyword evidence="8 10" id="KW-0648">Protein biosynthesis</keyword>
<feature type="domain" description="tRNA synthetases class I catalytic" evidence="11">
    <location>
        <begin position="13"/>
        <end position="305"/>
    </location>
</feature>
<dbReference type="PANTHER" id="PTHR10890">
    <property type="entry name" value="CYSTEINYL-TRNA SYNTHETASE"/>
    <property type="match status" value="1"/>
</dbReference>
<evidence type="ECO:0000259" key="12">
    <source>
        <dbReference type="Pfam" id="PF23493"/>
    </source>
</evidence>
<keyword evidence="5 10" id="KW-0547">Nucleotide-binding</keyword>
<proteinExistence type="inferred from homology"/>
<keyword evidence="10" id="KW-0963">Cytoplasm</keyword>
<feature type="binding site" evidence="10">
    <location>
        <position position="25"/>
    </location>
    <ligand>
        <name>Zn(2+)</name>
        <dbReference type="ChEBI" id="CHEBI:29105"/>
    </ligand>
</feature>
<dbReference type="InterPro" id="IPR014729">
    <property type="entry name" value="Rossmann-like_a/b/a_fold"/>
</dbReference>
<dbReference type="Pfam" id="PF01406">
    <property type="entry name" value="tRNA-synt_1e"/>
    <property type="match status" value="1"/>
</dbReference>
<feature type="binding site" evidence="10">
    <location>
        <position position="262"/>
    </location>
    <ligand>
        <name>ATP</name>
        <dbReference type="ChEBI" id="CHEBI:30616"/>
    </ligand>
</feature>
<comment type="similarity">
    <text evidence="1 10">Belongs to the class-I aminoacyl-tRNA synthetase family.</text>
</comment>
<evidence type="ECO:0000256" key="4">
    <source>
        <dbReference type="ARBA" id="ARBA00022723"/>
    </source>
</evidence>
<feature type="short sequence motif" description="'HIGH' region" evidence="10">
    <location>
        <begin position="27"/>
        <end position="37"/>
    </location>
</feature>
<dbReference type="InterPro" id="IPR009080">
    <property type="entry name" value="tRNAsynth_Ia_anticodon-bd"/>
</dbReference>
<evidence type="ECO:0000256" key="6">
    <source>
        <dbReference type="ARBA" id="ARBA00022833"/>
    </source>
</evidence>
<dbReference type="KEGG" id="acil:ESZ_00145"/>
<keyword evidence="14" id="KW-1185">Reference proteome</keyword>
<dbReference type="PRINTS" id="PR00983">
    <property type="entry name" value="TRNASYNTHCYS"/>
</dbReference>
<evidence type="ECO:0000256" key="10">
    <source>
        <dbReference type="HAMAP-Rule" id="MF_00041"/>
    </source>
</evidence>
<comment type="cofactor">
    <cofactor evidence="10">
        <name>Zn(2+)</name>
        <dbReference type="ChEBI" id="CHEBI:29105"/>
    </cofactor>
    <text evidence="10">Binds 1 zinc ion per subunit.</text>
</comment>
<dbReference type="SUPFAM" id="SSF52374">
    <property type="entry name" value="Nucleotidylyl transferase"/>
    <property type="match status" value="1"/>
</dbReference>
<feature type="domain" description="Cysteinyl-tRNA ligase anticodon binding" evidence="12">
    <location>
        <begin position="391"/>
        <end position="431"/>
    </location>
</feature>
<dbReference type="InterPro" id="IPR015803">
    <property type="entry name" value="Cys-tRNA-ligase"/>
</dbReference>
<dbReference type="NCBIfam" id="TIGR00435">
    <property type="entry name" value="cysS"/>
    <property type="match status" value="1"/>
</dbReference>
<name>A0A6J5JZ23_9GAMM</name>
<dbReference type="SUPFAM" id="SSF47323">
    <property type="entry name" value="Anticodon-binding domain of a subclass of class I aminoacyl-tRNA synthetases"/>
    <property type="match status" value="1"/>
</dbReference>
<dbReference type="GO" id="GO:0008270">
    <property type="term" value="F:zinc ion binding"/>
    <property type="evidence" value="ECO:0007669"/>
    <property type="project" value="UniProtKB-UniRule"/>
</dbReference>
<dbReference type="GO" id="GO:0005524">
    <property type="term" value="F:ATP binding"/>
    <property type="evidence" value="ECO:0007669"/>
    <property type="project" value="UniProtKB-UniRule"/>
</dbReference>
<organism evidence="13 14">
    <name type="scientific">Candidatus Azoamicus ciliaticola</name>
    <dbReference type="NCBI Taxonomy" id="2652803"/>
    <lineage>
        <taxon>Bacteria</taxon>
        <taxon>Pseudomonadati</taxon>
        <taxon>Pseudomonadota</taxon>
        <taxon>Gammaproteobacteria</taxon>
        <taxon>Candidatus Azoamicaceae</taxon>
        <taxon>Candidatus Azoamicus</taxon>
    </lineage>
</organism>
<dbReference type="HAMAP" id="MF_00041">
    <property type="entry name" value="Cys_tRNA_synth"/>
    <property type="match status" value="1"/>
</dbReference>
<dbReference type="Gene3D" id="1.20.120.640">
    <property type="entry name" value="Anticodon-binding domain of a subclass of class I aminoacyl-tRNA synthetases"/>
    <property type="match status" value="1"/>
</dbReference>
<evidence type="ECO:0000313" key="13">
    <source>
        <dbReference type="EMBL" id="CAB3976359.1"/>
    </source>
</evidence>
<evidence type="ECO:0000256" key="5">
    <source>
        <dbReference type="ARBA" id="ARBA00022741"/>
    </source>
</evidence>
<dbReference type="PANTHER" id="PTHR10890:SF3">
    <property type="entry name" value="CYSTEINE--TRNA LIGASE, CYTOPLASMIC"/>
    <property type="match status" value="1"/>
</dbReference>
<comment type="subunit">
    <text evidence="2 10">Monomer.</text>
</comment>
<dbReference type="InterPro" id="IPR024909">
    <property type="entry name" value="Cys-tRNA/MSH_ligase"/>
</dbReference>
<evidence type="ECO:0000256" key="9">
    <source>
        <dbReference type="ARBA" id="ARBA00023146"/>
    </source>
</evidence>
<evidence type="ECO:0000256" key="2">
    <source>
        <dbReference type="ARBA" id="ARBA00011245"/>
    </source>
</evidence>
<comment type="catalytic activity">
    <reaction evidence="10">
        <text>tRNA(Cys) + L-cysteine + ATP = L-cysteinyl-tRNA(Cys) + AMP + diphosphate</text>
        <dbReference type="Rhea" id="RHEA:17773"/>
        <dbReference type="Rhea" id="RHEA-COMP:9661"/>
        <dbReference type="Rhea" id="RHEA-COMP:9679"/>
        <dbReference type="ChEBI" id="CHEBI:30616"/>
        <dbReference type="ChEBI" id="CHEBI:33019"/>
        <dbReference type="ChEBI" id="CHEBI:35235"/>
        <dbReference type="ChEBI" id="CHEBI:78442"/>
        <dbReference type="ChEBI" id="CHEBI:78517"/>
        <dbReference type="ChEBI" id="CHEBI:456215"/>
        <dbReference type="EC" id="6.1.1.16"/>
    </reaction>
</comment>
<dbReference type="GO" id="GO:0006423">
    <property type="term" value="P:cysteinyl-tRNA aminoacylation"/>
    <property type="evidence" value="ECO:0007669"/>
    <property type="project" value="UniProtKB-UniRule"/>
</dbReference>
<evidence type="ECO:0000256" key="8">
    <source>
        <dbReference type="ARBA" id="ARBA00022917"/>
    </source>
</evidence>
<keyword evidence="7 10" id="KW-0067">ATP-binding</keyword>
<evidence type="ECO:0000313" key="14">
    <source>
        <dbReference type="Proteomes" id="UP000509549"/>
    </source>
</evidence>
<reference evidence="13 14" key="1">
    <citation type="submission" date="2020-04" db="EMBL/GenBank/DDBJ databases">
        <authorList>
            <person name="Graf S J."/>
        </authorList>
    </citation>
    <scope>NUCLEOTIDE SEQUENCE [LARGE SCALE GENOMIC DNA]</scope>
    <source>
        <strain evidence="13">1</strain>
    </source>
</reference>
<evidence type="ECO:0000256" key="1">
    <source>
        <dbReference type="ARBA" id="ARBA00005594"/>
    </source>
</evidence>
<dbReference type="GO" id="GO:0004817">
    <property type="term" value="F:cysteine-tRNA ligase activity"/>
    <property type="evidence" value="ECO:0007669"/>
    <property type="project" value="UniProtKB-UniRule"/>
</dbReference>
<dbReference type="InterPro" id="IPR056411">
    <property type="entry name" value="CysS_C"/>
</dbReference>
<protein>
    <recommendedName>
        <fullName evidence="10">Cysteine--tRNA ligase</fullName>
        <ecNumber evidence="10">6.1.1.16</ecNumber>
    </recommendedName>
    <alternativeName>
        <fullName evidence="10">Cysteinyl-tRNA synthetase</fullName>
        <shortName evidence="10">CysRS</shortName>
    </alternativeName>
</protein>
<gene>
    <name evidence="10 13" type="primary">cysS</name>
    <name evidence="13" type="ORF">ESZ_00145</name>
</gene>
<evidence type="ECO:0000259" key="11">
    <source>
        <dbReference type="Pfam" id="PF01406"/>
    </source>
</evidence>
<keyword evidence="6 10" id="KW-0862">Zinc</keyword>
<evidence type="ECO:0000256" key="7">
    <source>
        <dbReference type="ARBA" id="ARBA00022840"/>
    </source>
</evidence>
<feature type="binding site" evidence="10">
    <location>
        <position position="227"/>
    </location>
    <ligand>
        <name>Zn(2+)</name>
        <dbReference type="ChEBI" id="CHEBI:29105"/>
    </ligand>
</feature>
<keyword evidence="3 10" id="KW-0436">Ligase</keyword>
<dbReference type="Proteomes" id="UP000509549">
    <property type="component" value="Chromosome"/>
</dbReference>
<feature type="binding site" evidence="10">
    <location>
        <position position="231"/>
    </location>
    <ligand>
        <name>Zn(2+)</name>
        <dbReference type="ChEBI" id="CHEBI:29105"/>
    </ligand>
</feature>
<feature type="binding site" evidence="10">
    <location>
        <position position="202"/>
    </location>
    <ligand>
        <name>Zn(2+)</name>
        <dbReference type="ChEBI" id="CHEBI:29105"/>
    </ligand>
</feature>
<dbReference type="InterPro" id="IPR032678">
    <property type="entry name" value="tRNA-synt_1_cat_dom"/>
</dbReference>
<dbReference type="EMBL" id="LR794158">
    <property type="protein sequence ID" value="CAB3976359.1"/>
    <property type="molecule type" value="Genomic_DNA"/>
</dbReference>